<organism evidence="6 7">
    <name type="scientific">Rheinheimera mesophila</name>
    <dbReference type="NCBI Taxonomy" id="1547515"/>
    <lineage>
        <taxon>Bacteria</taxon>
        <taxon>Pseudomonadati</taxon>
        <taxon>Pseudomonadota</taxon>
        <taxon>Gammaproteobacteria</taxon>
        <taxon>Chromatiales</taxon>
        <taxon>Chromatiaceae</taxon>
        <taxon>Rheinheimera</taxon>
    </lineage>
</organism>
<dbReference type="SUPFAM" id="SSF74653">
    <property type="entry name" value="TolA/TonB C-terminal domain"/>
    <property type="match status" value="1"/>
</dbReference>
<gene>
    <name evidence="6" type="ORF">EIK76_15300</name>
</gene>
<dbReference type="OrthoDB" id="8561742at2"/>
<evidence type="ECO:0000313" key="7">
    <source>
        <dbReference type="Proteomes" id="UP000276260"/>
    </source>
</evidence>
<keyword evidence="2" id="KW-0812">Transmembrane</keyword>
<feature type="domain" description="TonB C-terminal" evidence="5">
    <location>
        <begin position="127"/>
        <end position="218"/>
    </location>
</feature>
<evidence type="ECO:0000259" key="5">
    <source>
        <dbReference type="PROSITE" id="PS52015"/>
    </source>
</evidence>
<dbReference type="NCBIfam" id="TIGR01352">
    <property type="entry name" value="tonB_Cterm"/>
    <property type="match status" value="1"/>
</dbReference>
<dbReference type="EMBL" id="RRCF01000004">
    <property type="protein sequence ID" value="RRJ19794.1"/>
    <property type="molecule type" value="Genomic_DNA"/>
</dbReference>
<evidence type="ECO:0000256" key="4">
    <source>
        <dbReference type="ARBA" id="ARBA00023136"/>
    </source>
</evidence>
<dbReference type="InterPro" id="IPR006597">
    <property type="entry name" value="Sel1-like"/>
</dbReference>
<evidence type="ECO:0000256" key="3">
    <source>
        <dbReference type="ARBA" id="ARBA00022989"/>
    </source>
</evidence>
<comment type="caution">
    <text evidence="6">The sequence shown here is derived from an EMBL/GenBank/DDBJ whole genome shotgun (WGS) entry which is preliminary data.</text>
</comment>
<dbReference type="InterPro" id="IPR006260">
    <property type="entry name" value="TonB/TolA_C"/>
</dbReference>
<dbReference type="SMART" id="SM00671">
    <property type="entry name" value="SEL1"/>
    <property type="match status" value="1"/>
</dbReference>
<dbReference type="GO" id="GO:0016020">
    <property type="term" value="C:membrane"/>
    <property type="evidence" value="ECO:0007669"/>
    <property type="project" value="UniProtKB-SubCell"/>
</dbReference>
<proteinExistence type="predicted"/>
<evidence type="ECO:0000313" key="6">
    <source>
        <dbReference type="EMBL" id="RRJ19794.1"/>
    </source>
</evidence>
<sequence length="437" mass="48163">MRTLLLLTSLAVSPQVYSDMLDALKHYEQQDYHKASTEFSALLPLGNELAAFNLAVMHYKGQGNAADPVKALAYFQLADRLGDKRAASLATSVSATLGPAQQQQAAEQFQALFRTVQIDDLQDDEVDLTALPEVISRKEPAYPSEAAHKGIFGYTVMKYLIDEQGQVSTVEVLGSFPDKSFNKSSIRAIKSWKYAASGQKHTGKVILHYSLGPLQPHQVKHFMQQHKLMEYAVAGSPQHQFLLGTLMDMLATNSSYFVQSDPKLALDPAAELPEQFFKRRSGLSRLIEGFSGSAMVKTDAKGTVTAVLNADKMTKQQATTLLVGKQLNEDASDGVFRLWADPGKAAYITPVVYVSELHTGGYWWTMAAKNGNVDAQRQLAMVSERWENYLLRANDPQVQAWSGVRKIVQGQKAEGQLLLEKAIAQHYPIAAELKAAL</sequence>
<dbReference type="PROSITE" id="PS52015">
    <property type="entry name" value="TONB_CTD"/>
    <property type="match status" value="1"/>
</dbReference>
<name>A0A3P3QF69_9GAMM</name>
<protein>
    <submittedName>
        <fullName evidence="6">TonB family protein</fullName>
    </submittedName>
</protein>
<keyword evidence="3" id="KW-1133">Transmembrane helix</keyword>
<keyword evidence="4" id="KW-0472">Membrane</keyword>
<dbReference type="InterPro" id="IPR011990">
    <property type="entry name" value="TPR-like_helical_dom_sf"/>
</dbReference>
<dbReference type="Gene3D" id="3.30.2420.10">
    <property type="entry name" value="TonB"/>
    <property type="match status" value="1"/>
</dbReference>
<dbReference type="GO" id="GO:0055085">
    <property type="term" value="P:transmembrane transport"/>
    <property type="evidence" value="ECO:0007669"/>
    <property type="project" value="InterPro"/>
</dbReference>
<dbReference type="RefSeq" id="WP_046520757.1">
    <property type="nucleotide sequence ID" value="NZ_LAVS01000086.1"/>
</dbReference>
<reference evidence="6 7" key="1">
    <citation type="submission" date="2018-11" db="EMBL/GenBank/DDBJ databases">
        <title>Draft genome analysis of Rheinheimera mesophila isolated from an industrial waste site.</title>
        <authorList>
            <person name="Yu Q."/>
            <person name="Qi Y."/>
            <person name="Zhang H."/>
            <person name="Lu Y."/>
            <person name="Pu J."/>
        </authorList>
    </citation>
    <scope>NUCLEOTIDE SEQUENCE [LARGE SCALE GENOMIC DNA]</scope>
    <source>
        <strain evidence="6 7">IITR13</strain>
    </source>
</reference>
<evidence type="ECO:0000256" key="2">
    <source>
        <dbReference type="ARBA" id="ARBA00022692"/>
    </source>
</evidence>
<evidence type="ECO:0000256" key="1">
    <source>
        <dbReference type="ARBA" id="ARBA00004167"/>
    </source>
</evidence>
<keyword evidence="7" id="KW-1185">Reference proteome</keyword>
<dbReference type="Pfam" id="PF03544">
    <property type="entry name" value="TonB_C"/>
    <property type="match status" value="1"/>
</dbReference>
<accession>A0A3P3QF69</accession>
<dbReference type="Proteomes" id="UP000276260">
    <property type="component" value="Unassembled WGS sequence"/>
</dbReference>
<dbReference type="SUPFAM" id="SSF81901">
    <property type="entry name" value="HCP-like"/>
    <property type="match status" value="1"/>
</dbReference>
<comment type="subcellular location">
    <subcellularLocation>
        <location evidence="1">Membrane</location>
        <topology evidence="1">Single-pass membrane protein</topology>
    </subcellularLocation>
</comment>
<dbReference type="AlphaFoldDB" id="A0A3P3QF69"/>
<dbReference type="InterPro" id="IPR037682">
    <property type="entry name" value="TonB_C"/>
</dbReference>
<dbReference type="Gene3D" id="1.25.40.10">
    <property type="entry name" value="Tetratricopeptide repeat domain"/>
    <property type="match status" value="1"/>
</dbReference>